<keyword evidence="2" id="KW-0479">Metal-binding</keyword>
<name>A0A9W9ZZP0_9CNID</name>
<dbReference type="EMBL" id="MU825412">
    <property type="protein sequence ID" value="KAJ7390707.1"/>
    <property type="molecule type" value="Genomic_DNA"/>
</dbReference>
<dbReference type="AlphaFoldDB" id="A0A9W9ZZP0"/>
<dbReference type="PROSITE" id="PS50081">
    <property type="entry name" value="ZF_DAG_PE_2"/>
    <property type="match status" value="1"/>
</dbReference>
<dbReference type="PRINTS" id="PR00401">
    <property type="entry name" value="SH2DOMAIN"/>
</dbReference>
<reference evidence="7" key="1">
    <citation type="submission" date="2023-01" db="EMBL/GenBank/DDBJ databases">
        <title>Genome assembly of the deep-sea coral Lophelia pertusa.</title>
        <authorList>
            <person name="Herrera S."/>
            <person name="Cordes E."/>
        </authorList>
    </citation>
    <scope>NUCLEOTIDE SEQUENCE</scope>
    <source>
        <strain evidence="7">USNM1676648</strain>
        <tissue evidence="7">Polyp</tissue>
    </source>
</reference>
<evidence type="ECO:0000313" key="7">
    <source>
        <dbReference type="EMBL" id="KAJ7390707.1"/>
    </source>
</evidence>
<evidence type="ECO:0000259" key="5">
    <source>
        <dbReference type="PROSITE" id="PS50001"/>
    </source>
</evidence>
<dbReference type="PANTHER" id="PTHR46075">
    <property type="entry name" value="CHIMERIN FAMILY MEMBER"/>
    <property type="match status" value="1"/>
</dbReference>
<keyword evidence="3" id="KW-0862">Zinc</keyword>
<dbReference type="InterPro" id="IPR002219">
    <property type="entry name" value="PKC_DAG/PE"/>
</dbReference>
<dbReference type="GO" id="GO:0046872">
    <property type="term" value="F:metal ion binding"/>
    <property type="evidence" value="ECO:0007669"/>
    <property type="project" value="UniProtKB-KW"/>
</dbReference>
<proteinExistence type="predicted"/>
<dbReference type="PANTHER" id="PTHR46075:SF2">
    <property type="entry name" value="RHO GTPASE ACTIVATING PROTEIN AT 5A, ISOFORM A"/>
    <property type="match status" value="1"/>
</dbReference>
<dbReference type="GO" id="GO:0005096">
    <property type="term" value="F:GTPase activator activity"/>
    <property type="evidence" value="ECO:0007669"/>
    <property type="project" value="UniProtKB-KW"/>
</dbReference>
<dbReference type="SUPFAM" id="SSF57889">
    <property type="entry name" value="Cysteine-rich domain"/>
    <property type="match status" value="1"/>
</dbReference>
<dbReference type="Gene3D" id="3.30.60.20">
    <property type="match status" value="1"/>
</dbReference>
<dbReference type="PROSITE" id="PS50001">
    <property type="entry name" value="SH2"/>
    <property type="match status" value="1"/>
</dbReference>
<dbReference type="Gene3D" id="3.30.505.10">
    <property type="entry name" value="SH2 domain"/>
    <property type="match status" value="1"/>
</dbReference>
<sequence length="465" mass="53161">MSSKPPNRKLANEYMERTPPYVDVERLSEPESRGWQSDMLLALQQNAAPEPIRLACMKNLLSRPPFFQEEFHGRIPREEVEELLSGPNGPVNGRYLVRESNSSPGDYSLSLSYGGHILHYRLFYENERYSIDSTDEKKYKTITDLVVDVLNMIRVINHVDGHMPKEEKKKSNSYPHVFKPHSYKHFKWCTFCGGFMWGIRDQGMKCEGCGLDVHSRCMKQVGEECTKKLPCKEKKVPRKKSSNTIPPLKQNSVSSDTFKATCEYQESCIRFLSHLNIPSHYFEVDALNPCYCEECCVDVETPLCKSGDPPQTYSLPTGWCRFQLEAVSGQENDVSSNWNLAFLSLNPKEIMEILESKSTEGNSDDLSQEGSKPLIKMTPSIICADLDSPKLKYTDSETGENKAGQVVLQAYIEPYSYQMMRRPGLTEEIDPYFKMDTIYWVTRQASSIIPFALLVKTMDATYLKL</sequence>
<dbReference type="SMART" id="SM00109">
    <property type="entry name" value="C1"/>
    <property type="match status" value="1"/>
</dbReference>
<evidence type="ECO:0000256" key="3">
    <source>
        <dbReference type="ARBA" id="ARBA00022833"/>
    </source>
</evidence>
<dbReference type="Pfam" id="PF00130">
    <property type="entry name" value="C1_1"/>
    <property type="match status" value="1"/>
</dbReference>
<keyword evidence="4" id="KW-0727">SH2 domain</keyword>
<feature type="domain" description="SH2" evidence="5">
    <location>
        <begin position="70"/>
        <end position="146"/>
    </location>
</feature>
<dbReference type="InterPro" id="IPR046349">
    <property type="entry name" value="C1-like_sf"/>
</dbReference>
<evidence type="ECO:0000256" key="2">
    <source>
        <dbReference type="ARBA" id="ARBA00022723"/>
    </source>
</evidence>
<dbReference type="Pfam" id="PF00017">
    <property type="entry name" value="SH2"/>
    <property type="match status" value="1"/>
</dbReference>
<organism evidence="7 8">
    <name type="scientific">Desmophyllum pertusum</name>
    <dbReference type="NCBI Taxonomy" id="174260"/>
    <lineage>
        <taxon>Eukaryota</taxon>
        <taxon>Metazoa</taxon>
        <taxon>Cnidaria</taxon>
        <taxon>Anthozoa</taxon>
        <taxon>Hexacorallia</taxon>
        <taxon>Scleractinia</taxon>
        <taxon>Caryophylliina</taxon>
        <taxon>Caryophylliidae</taxon>
        <taxon>Desmophyllum</taxon>
    </lineage>
</organism>
<gene>
    <name evidence="7" type="primary">CHN1_6</name>
    <name evidence="7" type="ORF">OS493_022785</name>
</gene>
<dbReference type="CDD" id="cd20806">
    <property type="entry name" value="C1_CHN"/>
    <property type="match status" value="1"/>
</dbReference>
<dbReference type="PROSITE" id="PS00479">
    <property type="entry name" value="ZF_DAG_PE_1"/>
    <property type="match status" value="1"/>
</dbReference>
<dbReference type="InterPro" id="IPR036860">
    <property type="entry name" value="SH2_dom_sf"/>
</dbReference>
<evidence type="ECO:0000313" key="8">
    <source>
        <dbReference type="Proteomes" id="UP001163046"/>
    </source>
</evidence>
<dbReference type="InterPro" id="IPR000980">
    <property type="entry name" value="SH2"/>
</dbReference>
<dbReference type="SMART" id="SM00252">
    <property type="entry name" value="SH2"/>
    <property type="match status" value="1"/>
</dbReference>
<protein>
    <submittedName>
        <fullName evidence="7">N-chimaerin</fullName>
    </submittedName>
</protein>
<dbReference type="OrthoDB" id="3196451at2759"/>
<keyword evidence="1" id="KW-0343">GTPase activation</keyword>
<comment type="caution">
    <text evidence="7">The sequence shown here is derived from an EMBL/GenBank/DDBJ whole genome shotgun (WGS) entry which is preliminary data.</text>
</comment>
<keyword evidence="8" id="KW-1185">Reference proteome</keyword>
<evidence type="ECO:0000259" key="6">
    <source>
        <dbReference type="PROSITE" id="PS50081"/>
    </source>
</evidence>
<accession>A0A9W9ZZP0</accession>
<evidence type="ECO:0000256" key="4">
    <source>
        <dbReference type="PROSITE-ProRule" id="PRU00191"/>
    </source>
</evidence>
<dbReference type="Proteomes" id="UP001163046">
    <property type="component" value="Unassembled WGS sequence"/>
</dbReference>
<evidence type="ECO:0000256" key="1">
    <source>
        <dbReference type="ARBA" id="ARBA00022468"/>
    </source>
</evidence>
<dbReference type="InterPro" id="IPR051854">
    <property type="entry name" value="Rho-type_GAP"/>
</dbReference>
<feature type="domain" description="Phorbol-ester/DAG-type" evidence="6">
    <location>
        <begin position="175"/>
        <end position="225"/>
    </location>
</feature>
<dbReference type="SUPFAM" id="SSF55550">
    <property type="entry name" value="SH2 domain"/>
    <property type="match status" value="1"/>
</dbReference>